<evidence type="ECO:0008006" key="7">
    <source>
        <dbReference type="Google" id="ProtNLM"/>
    </source>
</evidence>
<keyword evidence="1" id="KW-0880">Kelch repeat</keyword>
<dbReference type="OrthoDB" id="294917at2759"/>
<evidence type="ECO:0000313" key="5">
    <source>
        <dbReference type="EMBL" id="CAD8212030.1"/>
    </source>
</evidence>
<dbReference type="Proteomes" id="UP000683925">
    <property type="component" value="Unassembled WGS sequence"/>
</dbReference>
<accession>A0A8S1YE24</accession>
<evidence type="ECO:0000256" key="2">
    <source>
        <dbReference type="ARBA" id="ARBA00022737"/>
    </source>
</evidence>
<comment type="caution">
    <text evidence="5">The sequence shown here is derived from an EMBL/GenBank/DDBJ whole genome shotgun (WGS) entry which is preliminary data.</text>
</comment>
<dbReference type="EMBL" id="CAJJDP010000158">
    <property type="protein sequence ID" value="CAD8212030.1"/>
    <property type="molecule type" value="Genomic_DNA"/>
</dbReference>
<sequence>MKIKFNILQNLNFMNRSQSPINDSRSSHSASKRYVSPNERQNTQENEQNHRKLPPTHQVKSKIISADQSDLGSILGEVNINNTSKMSNMTQFANFMYVPCPTHPEFFITNLCQDQNCIEPLCPECINEHLEMHQSKGRVPKLENIQRVRKDNTYKIDELSKSLQFKLQDSKKYFSEQPTILYNNNLEQLRQIHEQISNIIDDYFETLYKDLKEQNQDEYMKQLNQIEQDIVQQQHKLTKLQEDLHNDNYVRAVIQICDGKQELFSDKSLVSLEKLIQNYQQSQIKIIFDKNNIELFQTYCKKMCYFVKNTQQPNTSSNPNKSLKFEEKSNQSTMKITQISEIPPPLVNPITLISESLSNEEAKYQINHLNHFEDGKPQVLVRLEEGGYAAYIYDIQSQQYRIETINSTIKVPLYHRLYTTTTGKHLVIGGVDRDKSRFKAFASVYEFNHTNLQLTQHSEMVLPRSMTSVCQVGNFLFVVGGSSTNDENTSMAKAEKLDLNTKRWQTIEDPYFKCSGCALVAIDHNTLFKIGGKCDIFTPCNSIESYDIQKNSWTKIEFKFLSNGYLRLPFNSCAIKTSYDQILILGGSVHDVKSNETQIFNLKTKTLQKSKELPNSIEFNTQSAIVQSNNVYLLTENEQPLLFAPQSRRAFQANKKVKSISIQRNLNQISSDIRCITDESPSNLHPMPVLGGSVTERQINSLRYRPSVVHRQMYSDHQLEQGQQRKMVRQKLPSIIQGYSVHELSQNRMSVEPRMSPPKYAENKKSITEVESKQSQNINDLLSIKKLNDLLGHRKIRPEQVRQDFPSVPEIQDFSKQMLKIYKKNNINPLKLRSPLPMQTQNRNSQQIDLLINLLKKRNQ</sequence>
<evidence type="ECO:0000256" key="1">
    <source>
        <dbReference type="ARBA" id="ARBA00022441"/>
    </source>
</evidence>
<feature type="compositionally biased region" description="Polar residues" evidence="4">
    <location>
        <begin position="16"/>
        <end position="29"/>
    </location>
</feature>
<keyword evidence="6" id="KW-1185">Reference proteome</keyword>
<feature type="coiled-coil region" evidence="3">
    <location>
        <begin position="209"/>
        <end position="243"/>
    </location>
</feature>
<reference evidence="5" key="1">
    <citation type="submission" date="2021-01" db="EMBL/GenBank/DDBJ databases">
        <authorList>
            <consortium name="Genoscope - CEA"/>
            <person name="William W."/>
        </authorList>
    </citation>
    <scope>NUCLEOTIDE SEQUENCE</scope>
</reference>
<dbReference type="Pfam" id="PF24681">
    <property type="entry name" value="Kelch_KLHDC2_KLHL20_DRC7"/>
    <property type="match status" value="1"/>
</dbReference>
<protein>
    <recommendedName>
        <fullName evidence="7">Kelch motif family protein</fullName>
    </recommendedName>
</protein>
<evidence type="ECO:0000256" key="4">
    <source>
        <dbReference type="SAM" id="MobiDB-lite"/>
    </source>
</evidence>
<dbReference type="AlphaFoldDB" id="A0A8S1YE24"/>
<organism evidence="5 6">
    <name type="scientific">Paramecium octaurelia</name>
    <dbReference type="NCBI Taxonomy" id="43137"/>
    <lineage>
        <taxon>Eukaryota</taxon>
        <taxon>Sar</taxon>
        <taxon>Alveolata</taxon>
        <taxon>Ciliophora</taxon>
        <taxon>Intramacronucleata</taxon>
        <taxon>Oligohymenophorea</taxon>
        <taxon>Peniculida</taxon>
        <taxon>Parameciidae</taxon>
        <taxon>Paramecium</taxon>
    </lineage>
</organism>
<keyword evidence="2" id="KW-0677">Repeat</keyword>
<proteinExistence type="predicted"/>
<name>A0A8S1YE24_PAROT</name>
<gene>
    <name evidence="5" type="ORF">POCTA_138.1.T1560076</name>
</gene>
<keyword evidence="3" id="KW-0175">Coiled coil</keyword>
<evidence type="ECO:0000256" key="3">
    <source>
        <dbReference type="SAM" id="Coils"/>
    </source>
</evidence>
<feature type="region of interest" description="Disordered" evidence="4">
    <location>
        <begin position="16"/>
        <end position="59"/>
    </location>
</feature>
<dbReference type="PANTHER" id="PTHR46344">
    <property type="entry name" value="OS02G0202900 PROTEIN"/>
    <property type="match status" value="1"/>
</dbReference>
<dbReference type="OMA" id="ICDGKQE"/>
<evidence type="ECO:0000313" key="6">
    <source>
        <dbReference type="Proteomes" id="UP000683925"/>
    </source>
</evidence>
<dbReference type="PANTHER" id="PTHR46344:SF27">
    <property type="entry name" value="KELCH REPEAT SUPERFAMILY PROTEIN"/>
    <property type="match status" value="1"/>
</dbReference>